<keyword evidence="1" id="KW-1133">Transmembrane helix</keyword>
<proteinExistence type="predicted"/>
<evidence type="ECO:0000256" key="1">
    <source>
        <dbReference type="SAM" id="Phobius"/>
    </source>
</evidence>
<dbReference type="AlphaFoldDB" id="A0A840V3P8"/>
<keyword evidence="1" id="KW-0472">Membrane</keyword>
<protein>
    <submittedName>
        <fullName evidence="2">Uncharacterized protein</fullName>
    </submittedName>
</protein>
<dbReference type="RefSeq" id="WP_184019810.1">
    <property type="nucleotide sequence ID" value="NZ_JACHFD010000014.1"/>
</dbReference>
<keyword evidence="1" id="KW-0812">Transmembrane</keyword>
<comment type="caution">
    <text evidence="2">The sequence shown here is derived from an EMBL/GenBank/DDBJ whole genome shotgun (WGS) entry which is preliminary data.</text>
</comment>
<evidence type="ECO:0000313" key="3">
    <source>
        <dbReference type="Proteomes" id="UP000557717"/>
    </source>
</evidence>
<evidence type="ECO:0000313" key="2">
    <source>
        <dbReference type="EMBL" id="MBB5352625.1"/>
    </source>
</evidence>
<name>A0A840V3P8_9BACT</name>
<feature type="transmembrane region" description="Helical" evidence="1">
    <location>
        <begin position="6"/>
        <end position="29"/>
    </location>
</feature>
<sequence length="153" mass="17183">MNRNAGVWIWLGVLGVLTLCAAFGGYKVYQKWQARKWMQWEGRMVWQAPEPLSDDKLAELAKKMDENLDLAEVVDPVMEELSLPAKWDLDRDAARAKLREATTVKVVDGQILITVRDREKEMVPVLQKSLAASYDLAARRKMGAAGAPVETSP</sequence>
<dbReference type="Proteomes" id="UP000557717">
    <property type="component" value="Unassembled WGS sequence"/>
</dbReference>
<gene>
    <name evidence="2" type="ORF">HNR46_002873</name>
</gene>
<keyword evidence="3" id="KW-1185">Reference proteome</keyword>
<reference evidence="2 3" key="1">
    <citation type="submission" date="2020-08" db="EMBL/GenBank/DDBJ databases">
        <title>Genomic Encyclopedia of Type Strains, Phase IV (KMG-IV): sequencing the most valuable type-strain genomes for metagenomic binning, comparative biology and taxonomic classification.</title>
        <authorList>
            <person name="Goeker M."/>
        </authorList>
    </citation>
    <scope>NUCLEOTIDE SEQUENCE [LARGE SCALE GENOMIC DNA]</scope>
    <source>
        <strain evidence="2 3">YC6886</strain>
    </source>
</reference>
<organism evidence="2 3">
    <name type="scientific">Haloferula luteola</name>
    <dbReference type="NCBI Taxonomy" id="595692"/>
    <lineage>
        <taxon>Bacteria</taxon>
        <taxon>Pseudomonadati</taxon>
        <taxon>Verrucomicrobiota</taxon>
        <taxon>Verrucomicrobiia</taxon>
        <taxon>Verrucomicrobiales</taxon>
        <taxon>Verrucomicrobiaceae</taxon>
        <taxon>Haloferula</taxon>
    </lineage>
</organism>
<accession>A0A840V3P8</accession>
<dbReference type="EMBL" id="JACHFD010000014">
    <property type="protein sequence ID" value="MBB5352625.1"/>
    <property type="molecule type" value="Genomic_DNA"/>
</dbReference>